<dbReference type="Proteomes" id="UP000885792">
    <property type="component" value="Unassembled WGS sequence"/>
</dbReference>
<protein>
    <submittedName>
        <fullName evidence="1">Uncharacterized protein</fullName>
    </submittedName>
</protein>
<sequence>MGVRVLPRPWKRRSITGGEDFRWEAYKFRAYERYLFDYRELLEGETHRGKVEILIEKEGKAFRLTFRGSYRRWSGTVSRTFSTAQEVAGWILMRMFFDHYWLIPLGRTLFSRGLVRALTRQSIDWKLGRRKLEEGVVRIVRECTEAGMKGRVLELLRKGEVFLRLCVSPRASLPLYLYRKEGINVYEIRLLSYSNVK</sequence>
<evidence type="ECO:0000313" key="1">
    <source>
        <dbReference type="EMBL" id="HHJ64982.1"/>
    </source>
</evidence>
<proteinExistence type="predicted"/>
<accession>A0A7C5QJG3</accession>
<comment type="caution">
    <text evidence="1">The sequence shown here is derived from an EMBL/GenBank/DDBJ whole genome shotgun (WGS) entry which is preliminary data.</text>
</comment>
<gene>
    <name evidence="1" type="ORF">ENJ61_08775</name>
</gene>
<organism evidence="1">
    <name type="scientific">Aquifex aeolicus</name>
    <dbReference type="NCBI Taxonomy" id="63363"/>
    <lineage>
        <taxon>Bacteria</taxon>
        <taxon>Pseudomonadati</taxon>
        <taxon>Aquificota</taxon>
        <taxon>Aquificia</taxon>
        <taxon>Aquificales</taxon>
        <taxon>Aquificaceae</taxon>
        <taxon>Aquifex</taxon>
    </lineage>
</organism>
<reference evidence="1" key="1">
    <citation type="journal article" date="2020" name="mSystems">
        <title>Genome- and Community-Level Interaction Insights into Carbon Utilization and Element Cycling Functions of Hydrothermarchaeota in Hydrothermal Sediment.</title>
        <authorList>
            <person name="Zhou Z."/>
            <person name="Liu Y."/>
            <person name="Xu W."/>
            <person name="Pan J."/>
            <person name="Luo Z.H."/>
            <person name="Li M."/>
        </authorList>
    </citation>
    <scope>NUCLEOTIDE SEQUENCE [LARGE SCALE GENOMIC DNA]</scope>
    <source>
        <strain evidence="1">HyVt-501</strain>
    </source>
</reference>
<dbReference type="AlphaFoldDB" id="A0A7C5QJG3"/>
<dbReference type="EMBL" id="DRNB01000330">
    <property type="protein sequence ID" value="HHJ64982.1"/>
    <property type="molecule type" value="Genomic_DNA"/>
</dbReference>
<name>A0A7C5QJG3_AQUAO</name>